<dbReference type="RefSeq" id="XP_007676748.1">
    <property type="nucleotide sequence ID" value="XM_007678558.1"/>
</dbReference>
<evidence type="ECO:0000313" key="4">
    <source>
        <dbReference type="Proteomes" id="UP000011761"/>
    </source>
</evidence>
<dbReference type="OrthoDB" id="3641029at2759"/>
<feature type="transmembrane region" description="Helical" evidence="2">
    <location>
        <begin position="43"/>
        <end position="66"/>
    </location>
</feature>
<organism evidence="3 4">
    <name type="scientific">Baudoinia panamericana (strain UAMH 10762)</name>
    <name type="common">Angels' share fungus</name>
    <name type="synonym">Baudoinia compniacensis (strain UAMH 10762)</name>
    <dbReference type="NCBI Taxonomy" id="717646"/>
    <lineage>
        <taxon>Eukaryota</taxon>
        <taxon>Fungi</taxon>
        <taxon>Dikarya</taxon>
        <taxon>Ascomycota</taxon>
        <taxon>Pezizomycotina</taxon>
        <taxon>Dothideomycetes</taxon>
        <taxon>Dothideomycetidae</taxon>
        <taxon>Mycosphaerellales</taxon>
        <taxon>Teratosphaeriaceae</taxon>
        <taxon>Baudoinia</taxon>
    </lineage>
</organism>
<keyword evidence="2" id="KW-0472">Membrane</keyword>
<name>M2LNU7_BAUPA</name>
<accession>M2LNU7</accession>
<evidence type="ECO:0000256" key="1">
    <source>
        <dbReference type="SAM" id="MobiDB-lite"/>
    </source>
</evidence>
<keyword evidence="2" id="KW-0812">Transmembrane</keyword>
<gene>
    <name evidence="3" type="ORF">BAUCODRAFT_24991</name>
</gene>
<dbReference type="EMBL" id="KB445556">
    <property type="protein sequence ID" value="EMC96037.1"/>
    <property type="molecule type" value="Genomic_DNA"/>
</dbReference>
<reference evidence="3 4" key="1">
    <citation type="journal article" date="2012" name="PLoS Pathog.">
        <title>Diverse lifestyles and strategies of plant pathogenesis encoded in the genomes of eighteen Dothideomycetes fungi.</title>
        <authorList>
            <person name="Ohm R.A."/>
            <person name="Feau N."/>
            <person name="Henrissat B."/>
            <person name="Schoch C.L."/>
            <person name="Horwitz B.A."/>
            <person name="Barry K.W."/>
            <person name="Condon B.J."/>
            <person name="Copeland A.C."/>
            <person name="Dhillon B."/>
            <person name="Glaser F."/>
            <person name="Hesse C.N."/>
            <person name="Kosti I."/>
            <person name="LaButti K."/>
            <person name="Lindquist E.A."/>
            <person name="Lucas S."/>
            <person name="Salamov A.A."/>
            <person name="Bradshaw R.E."/>
            <person name="Ciuffetti L."/>
            <person name="Hamelin R.C."/>
            <person name="Kema G.H.J."/>
            <person name="Lawrence C."/>
            <person name="Scott J.A."/>
            <person name="Spatafora J.W."/>
            <person name="Turgeon B.G."/>
            <person name="de Wit P.J.G.M."/>
            <person name="Zhong S."/>
            <person name="Goodwin S.B."/>
            <person name="Grigoriev I.V."/>
        </authorList>
    </citation>
    <scope>NUCLEOTIDE SEQUENCE [LARGE SCALE GENOMIC DNA]</scope>
    <source>
        <strain evidence="3 4">UAMH 10762</strain>
    </source>
</reference>
<evidence type="ECO:0000313" key="3">
    <source>
        <dbReference type="EMBL" id="EMC96037.1"/>
    </source>
</evidence>
<evidence type="ECO:0000256" key="2">
    <source>
        <dbReference type="SAM" id="Phobius"/>
    </source>
</evidence>
<feature type="region of interest" description="Disordered" evidence="1">
    <location>
        <begin position="153"/>
        <end position="175"/>
    </location>
</feature>
<dbReference type="Proteomes" id="UP000011761">
    <property type="component" value="Unassembled WGS sequence"/>
</dbReference>
<proteinExistence type="predicted"/>
<sequence>MILPLSPATVSLNDTALPRYNATMNGTRSHTQLQAADYSPSGAAFVLAITLCVVTICLCLAGLAVLARKQWIRQRQARADTSKSRLSTYTHRLSRARREIDACYTRRYRGVLAHPVENPEMGSDSPILLWTEPRICEAPAVPAKGTEAINQNTETRRKSRGVSMLLNGKAWPPGR</sequence>
<protein>
    <submittedName>
        <fullName evidence="3">Uncharacterized protein</fullName>
    </submittedName>
</protein>
<dbReference type="GeneID" id="19110249"/>
<dbReference type="eggNOG" id="ENOG502RM6G">
    <property type="taxonomic scope" value="Eukaryota"/>
</dbReference>
<keyword evidence="2" id="KW-1133">Transmembrane helix</keyword>
<dbReference type="AlphaFoldDB" id="M2LNU7"/>
<keyword evidence="4" id="KW-1185">Reference proteome</keyword>
<dbReference type="KEGG" id="bcom:BAUCODRAFT_24991"/>
<dbReference type="HOGENOM" id="CLU_1532258_0_0_1"/>